<sequence>MSETGSENAVKLEHRPKDTRFRQQRIKAWRPILTARGVFPIFLGIGALFLPLGVVFLVVSSKVSETVIEYTHCERIDGSARTFCSEEVRTPAFYLNYESCPCQINFTLDTPMSGTVYLYYGLSNFFQNHRRYVLSKDDKQLHGEIGTLSADCNPYRLNPDGKKYAPCGAIAMSLFNDTFTLKYRGSDSDSLSASEEVPMTKEGIAWPSDVEKKYGIPPASSWDDTVKPDSWKLNATERSKDAYKGDEELIVWMRTAALPTFRKLYRKLIPQGRFTDGLPAGNYSIDVGYAYPVTQFGGTKRIIISTSSWLGARNPSLGIAYIVVGCVCLVLGIFFLVLHFRLPRSVRD</sequence>
<organism evidence="8 9">
    <name type="scientific">Calicophoron daubneyi</name>
    <name type="common">Rumen fluke</name>
    <name type="synonym">Paramphistomum daubneyi</name>
    <dbReference type="NCBI Taxonomy" id="300641"/>
    <lineage>
        <taxon>Eukaryota</taxon>
        <taxon>Metazoa</taxon>
        <taxon>Spiralia</taxon>
        <taxon>Lophotrochozoa</taxon>
        <taxon>Platyhelminthes</taxon>
        <taxon>Trematoda</taxon>
        <taxon>Digenea</taxon>
        <taxon>Plagiorchiida</taxon>
        <taxon>Pronocephalata</taxon>
        <taxon>Paramphistomoidea</taxon>
        <taxon>Paramphistomidae</taxon>
        <taxon>Calicophoron</taxon>
    </lineage>
</organism>
<feature type="transmembrane region" description="Helical" evidence="7">
    <location>
        <begin position="37"/>
        <end position="59"/>
    </location>
</feature>
<reference evidence="8" key="1">
    <citation type="submission" date="2024-06" db="EMBL/GenBank/DDBJ databases">
        <authorList>
            <person name="Liu X."/>
            <person name="Lenzi L."/>
            <person name="Haldenby T S."/>
            <person name="Uol C."/>
        </authorList>
    </citation>
    <scope>NUCLEOTIDE SEQUENCE</scope>
</reference>
<dbReference type="GO" id="GO:0005783">
    <property type="term" value="C:endoplasmic reticulum"/>
    <property type="evidence" value="ECO:0007669"/>
    <property type="project" value="TreeGrafter"/>
</dbReference>
<protein>
    <recommendedName>
        <fullName evidence="10">Cell cycle control protein 50A</fullName>
    </recommendedName>
</protein>
<dbReference type="Pfam" id="PF03381">
    <property type="entry name" value="CDC50"/>
    <property type="match status" value="1"/>
</dbReference>
<keyword evidence="4 7" id="KW-1133">Transmembrane helix</keyword>
<dbReference type="PIRSF" id="PIRSF015840">
    <property type="entry name" value="DUF284_TM_euk"/>
    <property type="match status" value="1"/>
</dbReference>
<proteinExistence type="inferred from homology"/>
<evidence type="ECO:0000256" key="6">
    <source>
        <dbReference type="PIRNR" id="PIRNR015840"/>
    </source>
</evidence>
<evidence type="ECO:0000256" key="4">
    <source>
        <dbReference type="ARBA" id="ARBA00022989"/>
    </source>
</evidence>
<accession>A0AAV2TQ45</accession>
<dbReference type="PANTHER" id="PTHR10926:SF0">
    <property type="entry name" value="CDC50, ISOFORM A"/>
    <property type="match status" value="1"/>
</dbReference>
<dbReference type="AlphaFoldDB" id="A0AAV2TQ45"/>
<evidence type="ECO:0000256" key="1">
    <source>
        <dbReference type="ARBA" id="ARBA00004141"/>
    </source>
</evidence>
<evidence type="ECO:0000256" key="2">
    <source>
        <dbReference type="ARBA" id="ARBA00009457"/>
    </source>
</evidence>
<dbReference type="GO" id="GO:0005886">
    <property type="term" value="C:plasma membrane"/>
    <property type="evidence" value="ECO:0007669"/>
    <property type="project" value="TreeGrafter"/>
</dbReference>
<dbReference type="Proteomes" id="UP001497525">
    <property type="component" value="Unassembled WGS sequence"/>
</dbReference>
<keyword evidence="3 7" id="KW-0812">Transmembrane</keyword>
<comment type="similarity">
    <text evidence="2 6">Belongs to the CDC50/LEM3 family.</text>
</comment>
<evidence type="ECO:0000256" key="3">
    <source>
        <dbReference type="ARBA" id="ARBA00022692"/>
    </source>
</evidence>
<dbReference type="GO" id="GO:0005794">
    <property type="term" value="C:Golgi apparatus"/>
    <property type="evidence" value="ECO:0007669"/>
    <property type="project" value="TreeGrafter"/>
</dbReference>
<evidence type="ECO:0008006" key="10">
    <source>
        <dbReference type="Google" id="ProtNLM"/>
    </source>
</evidence>
<evidence type="ECO:0000256" key="7">
    <source>
        <dbReference type="SAM" id="Phobius"/>
    </source>
</evidence>
<comment type="caution">
    <text evidence="8">The sequence shown here is derived from an EMBL/GenBank/DDBJ whole genome shotgun (WGS) entry which is preliminary data.</text>
</comment>
<dbReference type="InterPro" id="IPR005045">
    <property type="entry name" value="CDC50/LEM3_fam"/>
</dbReference>
<dbReference type="PANTHER" id="PTHR10926">
    <property type="entry name" value="CELL CYCLE CONTROL PROTEIN 50"/>
    <property type="match status" value="1"/>
</dbReference>
<evidence type="ECO:0000313" key="9">
    <source>
        <dbReference type="Proteomes" id="UP001497525"/>
    </source>
</evidence>
<dbReference type="EMBL" id="CAXLJL010000478">
    <property type="protein sequence ID" value="CAL5138101.1"/>
    <property type="molecule type" value="Genomic_DNA"/>
</dbReference>
<evidence type="ECO:0000313" key="8">
    <source>
        <dbReference type="EMBL" id="CAL5138101.1"/>
    </source>
</evidence>
<feature type="transmembrane region" description="Helical" evidence="7">
    <location>
        <begin position="318"/>
        <end position="338"/>
    </location>
</feature>
<gene>
    <name evidence="8" type="ORF">CDAUBV1_LOCUS12721</name>
</gene>
<name>A0AAV2TQ45_CALDB</name>
<comment type="subcellular location">
    <subcellularLocation>
        <location evidence="1">Membrane</location>
        <topology evidence="1">Multi-pass membrane protein</topology>
    </subcellularLocation>
</comment>
<evidence type="ECO:0000256" key="5">
    <source>
        <dbReference type="ARBA" id="ARBA00023136"/>
    </source>
</evidence>
<keyword evidence="5 6" id="KW-0472">Membrane</keyword>